<reference evidence="5" key="1">
    <citation type="journal article" date="2008" name="BMC Genomics">
        <title>A conifer genomics resource of 200,000 spruce (Picea spp.) ESTs and 6,464 high-quality, sequence-finished full-length cDNAs for Sitka spruce (Picea sitchensis).</title>
        <authorList>
            <person name="Ralph S.G."/>
            <person name="Chun H.J."/>
            <person name="Kolosova N."/>
            <person name="Cooper D."/>
            <person name="Oddy C."/>
            <person name="Ritland C.E."/>
            <person name="Kirkpatrick R."/>
            <person name="Moore R."/>
            <person name="Barber S."/>
            <person name="Holt R.A."/>
            <person name="Jones S.J."/>
            <person name="Marra M.A."/>
            <person name="Douglas C.J."/>
            <person name="Ritland K."/>
            <person name="Bohlmann J."/>
        </authorList>
    </citation>
    <scope>NUCLEOTIDE SEQUENCE</scope>
    <source>
        <tissue evidence="5">Green portion of the leader tissue</tissue>
    </source>
</reference>
<keyword evidence="1 2" id="KW-0694">RNA-binding</keyword>
<dbReference type="InterPro" id="IPR000504">
    <property type="entry name" value="RRM_dom"/>
</dbReference>
<dbReference type="InterPro" id="IPR052462">
    <property type="entry name" value="SLIRP/GR-RBP-like"/>
</dbReference>
<dbReference type="InterPro" id="IPR012677">
    <property type="entry name" value="Nucleotide-bd_a/b_plait_sf"/>
</dbReference>
<evidence type="ECO:0000256" key="3">
    <source>
        <dbReference type="SAM" id="MobiDB-lite"/>
    </source>
</evidence>
<proteinExistence type="evidence at transcript level"/>
<dbReference type="EMBL" id="EF086676">
    <property type="protein sequence ID" value="ABK25933.1"/>
    <property type="molecule type" value="mRNA"/>
</dbReference>
<evidence type="ECO:0000313" key="5">
    <source>
        <dbReference type="EMBL" id="ABK25933.1"/>
    </source>
</evidence>
<dbReference type="InterPro" id="IPR048289">
    <property type="entry name" value="RRM2_NsCP33-like"/>
</dbReference>
<dbReference type="SUPFAM" id="SSF54928">
    <property type="entry name" value="RNA-binding domain, RBD"/>
    <property type="match status" value="1"/>
</dbReference>
<evidence type="ECO:0000256" key="2">
    <source>
        <dbReference type="PROSITE-ProRule" id="PRU00176"/>
    </source>
</evidence>
<dbReference type="AlphaFoldDB" id="A9NZ72"/>
<sequence>MSFASKVGSLLRQGISGRLGFNETRSVPSIYHALRYMSSSRLFIGGLSYGMDDQSLRESFTEYGEVIEARIIHDRETGRSRGFGFISFTSNEEAAAAITGMDGKDLHGRLVHVNYATERTGGFRSGGGGYGGGGGYNQNDGYGTGGGGYSQNDGYGTGGGGSSQNDGYVTGGGYSQNDGNASGGSYSQSAGYDGTSEGTSTGRTKDDFGYDDNVGNAGKGY</sequence>
<dbReference type="PANTHER" id="PTHR48027">
    <property type="entry name" value="HETEROGENEOUS NUCLEAR RIBONUCLEOPROTEIN 87F-RELATED"/>
    <property type="match status" value="1"/>
</dbReference>
<organism evidence="5">
    <name type="scientific">Picea sitchensis</name>
    <name type="common">Sitka spruce</name>
    <name type="synonym">Pinus sitchensis</name>
    <dbReference type="NCBI Taxonomy" id="3332"/>
    <lineage>
        <taxon>Eukaryota</taxon>
        <taxon>Viridiplantae</taxon>
        <taxon>Streptophyta</taxon>
        <taxon>Embryophyta</taxon>
        <taxon>Tracheophyta</taxon>
        <taxon>Spermatophyta</taxon>
        <taxon>Pinopsida</taxon>
        <taxon>Pinidae</taxon>
        <taxon>Conifers I</taxon>
        <taxon>Pinales</taxon>
        <taxon>Pinaceae</taxon>
        <taxon>Picea</taxon>
    </lineage>
</organism>
<dbReference type="CDD" id="cd21608">
    <property type="entry name" value="RRM2_NsCP33_like"/>
    <property type="match status" value="1"/>
</dbReference>
<dbReference type="OMA" id="DAAMNWF"/>
<dbReference type="SMART" id="SM00360">
    <property type="entry name" value="RRM"/>
    <property type="match status" value="1"/>
</dbReference>
<feature type="domain" description="RRM" evidence="4">
    <location>
        <begin position="40"/>
        <end position="118"/>
    </location>
</feature>
<dbReference type="FunFam" id="3.30.70.330:FF:000571">
    <property type="entry name" value="Glycine-rich RNA-binding protein 3 mitochondrial"/>
    <property type="match status" value="1"/>
</dbReference>
<dbReference type="InterPro" id="IPR035979">
    <property type="entry name" value="RBD_domain_sf"/>
</dbReference>
<dbReference type="Gene3D" id="3.30.70.330">
    <property type="match status" value="1"/>
</dbReference>
<dbReference type="PROSITE" id="PS50102">
    <property type="entry name" value="RRM"/>
    <property type="match status" value="1"/>
</dbReference>
<dbReference type="GO" id="GO:0003723">
    <property type="term" value="F:RNA binding"/>
    <property type="evidence" value="ECO:0007669"/>
    <property type="project" value="UniProtKB-UniRule"/>
</dbReference>
<feature type="compositionally biased region" description="Low complexity" evidence="3">
    <location>
        <begin position="179"/>
        <end position="192"/>
    </location>
</feature>
<evidence type="ECO:0000256" key="1">
    <source>
        <dbReference type="ARBA" id="ARBA00022884"/>
    </source>
</evidence>
<feature type="region of interest" description="Disordered" evidence="3">
    <location>
        <begin position="154"/>
        <end position="221"/>
    </location>
</feature>
<protein>
    <recommendedName>
        <fullName evidence="4">RRM domain-containing protein</fullName>
    </recommendedName>
</protein>
<name>A9NZ72_PICSI</name>
<accession>A9NZ72</accession>
<dbReference type="Pfam" id="PF00076">
    <property type="entry name" value="RRM_1"/>
    <property type="match status" value="1"/>
</dbReference>
<evidence type="ECO:0000259" key="4">
    <source>
        <dbReference type="PROSITE" id="PS50102"/>
    </source>
</evidence>